<dbReference type="Proteomes" id="UP000772434">
    <property type="component" value="Unassembled WGS sequence"/>
</dbReference>
<comment type="caution">
    <text evidence="1">The sequence shown here is derived from an EMBL/GenBank/DDBJ whole genome shotgun (WGS) entry which is preliminary data.</text>
</comment>
<protein>
    <submittedName>
        <fullName evidence="1">Uncharacterized protein</fullName>
    </submittedName>
</protein>
<sequence length="64" mass="7208">MSSCGIVPTVVFDYVRKKAVEQAVKKSRNPGVWVYLSDVLSDVLNELSVPSMRPFFIVHIHSKC</sequence>
<gene>
    <name evidence="1" type="ORF">BDP27DRAFT_1420712</name>
</gene>
<keyword evidence="2" id="KW-1185">Reference proteome</keyword>
<organism evidence="1 2">
    <name type="scientific">Rhodocollybia butyracea</name>
    <dbReference type="NCBI Taxonomy" id="206335"/>
    <lineage>
        <taxon>Eukaryota</taxon>
        <taxon>Fungi</taxon>
        <taxon>Dikarya</taxon>
        <taxon>Basidiomycota</taxon>
        <taxon>Agaricomycotina</taxon>
        <taxon>Agaricomycetes</taxon>
        <taxon>Agaricomycetidae</taxon>
        <taxon>Agaricales</taxon>
        <taxon>Marasmiineae</taxon>
        <taxon>Omphalotaceae</taxon>
        <taxon>Rhodocollybia</taxon>
    </lineage>
</organism>
<dbReference type="AlphaFoldDB" id="A0A9P5PWH5"/>
<reference evidence="1" key="1">
    <citation type="submission" date="2020-11" db="EMBL/GenBank/DDBJ databases">
        <authorList>
            <consortium name="DOE Joint Genome Institute"/>
            <person name="Ahrendt S."/>
            <person name="Riley R."/>
            <person name="Andreopoulos W."/>
            <person name="Labutti K."/>
            <person name="Pangilinan J."/>
            <person name="Ruiz-Duenas F.J."/>
            <person name="Barrasa J.M."/>
            <person name="Sanchez-Garcia M."/>
            <person name="Camarero S."/>
            <person name="Miyauchi S."/>
            <person name="Serrano A."/>
            <person name="Linde D."/>
            <person name="Babiker R."/>
            <person name="Drula E."/>
            <person name="Ayuso-Fernandez I."/>
            <person name="Pacheco R."/>
            <person name="Padilla G."/>
            <person name="Ferreira P."/>
            <person name="Barriuso J."/>
            <person name="Kellner H."/>
            <person name="Castanera R."/>
            <person name="Alfaro M."/>
            <person name="Ramirez L."/>
            <person name="Pisabarro A.G."/>
            <person name="Kuo A."/>
            <person name="Tritt A."/>
            <person name="Lipzen A."/>
            <person name="He G."/>
            <person name="Yan M."/>
            <person name="Ng V."/>
            <person name="Cullen D."/>
            <person name="Martin F."/>
            <person name="Rosso M.-N."/>
            <person name="Henrissat B."/>
            <person name="Hibbett D."/>
            <person name="Martinez A.T."/>
            <person name="Grigoriev I.V."/>
        </authorList>
    </citation>
    <scope>NUCLEOTIDE SEQUENCE</scope>
    <source>
        <strain evidence="1">AH 40177</strain>
    </source>
</reference>
<dbReference type="EMBL" id="JADNRY010000047">
    <property type="protein sequence ID" value="KAF9069807.1"/>
    <property type="molecule type" value="Genomic_DNA"/>
</dbReference>
<accession>A0A9P5PWH5</accession>
<evidence type="ECO:0000313" key="1">
    <source>
        <dbReference type="EMBL" id="KAF9069807.1"/>
    </source>
</evidence>
<name>A0A9P5PWH5_9AGAR</name>
<proteinExistence type="predicted"/>
<evidence type="ECO:0000313" key="2">
    <source>
        <dbReference type="Proteomes" id="UP000772434"/>
    </source>
</evidence>